<evidence type="ECO:0000313" key="5">
    <source>
        <dbReference type="EMBL" id="KZN07402.1"/>
    </source>
</evidence>
<feature type="region of interest" description="Disordered" evidence="2">
    <location>
        <begin position="248"/>
        <end position="272"/>
    </location>
</feature>
<dbReference type="STRING" id="79200.A0A166F6L1"/>
<dbReference type="PANTHER" id="PTHR32343:SF10">
    <property type="entry name" value="RNA-BINDING REGION RNP-1 DOMAIN-CONTAINING PROTEIN"/>
    <property type="match status" value="1"/>
</dbReference>
<evidence type="ECO:0000256" key="2">
    <source>
        <dbReference type="SAM" id="MobiDB-lite"/>
    </source>
</evidence>
<proteinExistence type="predicted"/>
<dbReference type="EMBL" id="CP093344">
    <property type="protein sequence ID" value="WOG90076.1"/>
    <property type="molecule type" value="Genomic_DNA"/>
</dbReference>
<evidence type="ECO:0000256" key="1">
    <source>
        <dbReference type="PROSITE-ProRule" id="PRU00176"/>
    </source>
</evidence>
<name>A0A166F6L1_DAUCS</name>
<evidence type="ECO:0000313" key="7">
    <source>
        <dbReference type="Proteomes" id="UP000077755"/>
    </source>
</evidence>
<organism evidence="5">
    <name type="scientific">Daucus carota subsp. sativus</name>
    <name type="common">Carrot</name>
    <dbReference type="NCBI Taxonomy" id="79200"/>
    <lineage>
        <taxon>Eukaryota</taxon>
        <taxon>Viridiplantae</taxon>
        <taxon>Streptophyta</taxon>
        <taxon>Embryophyta</taxon>
        <taxon>Tracheophyta</taxon>
        <taxon>Spermatophyta</taxon>
        <taxon>Magnoliopsida</taxon>
        <taxon>eudicotyledons</taxon>
        <taxon>Gunneridae</taxon>
        <taxon>Pentapetalae</taxon>
        <taxon>asterids</taxon>
        <taxon>campanulids</taxon>
        <taxon>Apiales</taxon>
        <taxon>Apiaceae</taxon>
        <taxon>Apioideae</taxon>
        <taxon>Scandiceae</taxon>
        <taxon>Daucinae</taxon>
        <taxon>Daucus</taxon>
        <taxon>Daucus sect. Daucus</taxon>
    </lineage>
</organism>
<dbReference type="Proteomes" id="UP000077755">
    <property type="component" value="Chromosome 2"/>
</dbReference>
<dbReference type="EMBL" id="LNRQ01000002">
    <property type="protein sequence ID" value="KZN07402.1"/>
    <property type="molecule type" value="Genomic_DNA"/>
</dbReference>
<dbReference type="InterPro" id="IPR012677">
    <property type="entry name" value="Nucleotide-bd_a/b_plait_sf"/>
</dbReference>
<dbReference type="SUPFAM" id="SSF54928">
    <property type="entry name" value="RNA-binding domain, RBD"/>
    <property type="match status" value="1"/>
</dbReference>
<sequence>MALRFSLRLLVLLYSIFSLALHASTAVAHNDPIIQTMEQFSGYPPIQDPPVANSEETQQNQIRIVQVSNLSLWASTRSITLFFSSCGEVESVEMQSLSEQSQIAFVTFKHSLGADCAIMLSGTKLLDLTVIITLAPSREIQNTASFPHLATEDRAATYGADSYLTKTKNVFSSMVEKGYVLGKAVAVGTSDKVQQVDQNLQVSQKVKSAVAKSAVFGSEYVSIGASWVTVTFDSIAKAAAEVSQHAKEKVAIAEEEQRRKRTAEEDQGRKTM</sequence>
<keyword evidence="3" id="KW-0732">Signal</keyword>
<evidence type="ECO:0000256" key="3">
    <source>
        <dbReference type="SAM" id="SignalP"/>
    </source>
</evidence>
<dbReference type="PROSITE" id="PS50102">
    <property type="entry name" value="RRM"/>
    <property type="match status" value="1"/>
</dbReference>
<dbReference type="OrthoDB" id="7763451at2759"/>
<dbReference type="SMART" id="SM00360">
    <property type="entry name" value="RRM"/>
    <property type="match status" value="1"/>
</dbReference>
<protein>
    <recommendedName>
        <fullName evidence="4">RRM domain-containing protein</fullName>
    </recommendedName>
</protein>
<feature type="signal peptide" evidence="3">
    <location>
        <begin position="1"/>
        <end position="28"/>
    </location>
</feature>
<feature type="chain" id="PRO_5007873133" description="RRM domain-containing protein" evidence="3">
    <location>
        <begin position="29"/>
        <end position="272"/>
    </location>
</feature>
<reference evidence="6" key="2">
    <citation type="submission" date="2022-03" db="EMBL/GenBank/DDBJ databases">
        <title>Draft title - Genomic analysis of global carrot germplasm unveils the trajectory of domestication and the origin of high carotenoid orange carrot.</title>
        <authorList>
            <person name="Iorizzo M."/>
            <person name="Ellison S."/>
            <person name="Senalik D."/>
            <person name="Macko-Podgorni A."/>
            <person name="Grzebelus D."/>
            <person name="Bostan H."/>
            <person name="Rolling W."/>
            <person name="Curaba J."/>
            <person name="Simon P."/>
        </authorList>
    </citation>
    <scope>NUCLEOTIDE SEQUENCE</scope>
    <source>
        <tissue evidence="6">Leaf</tissue>
    </source>
</reference>
<reference evidence="5" key="1">
    <citation type="journal article" date="2016" name="Nat. Genet.">
        <title>A high-quality carrot genome assembly provides new insights into carotenoid accumulation and asterid genome evolution.</title>
        <authorList>
            <person name="Iorizzo M."/>
            <person name="Ellison S."/>
            <person name="Senalik D."/>
            <person name="Zeng P."/>
            <person name="Satapoomin P."/>
            <person name="Huang J."/>
            <person name="Bowman M."/>
            <person name="Iovene M."/>
            <person name="Sanseverino W."/>
            <person name="Cavagnaro P."/>
            <person name="Yildiz M."/>
            <person name="Macko-Podgorni A."/>
            <person name="Moranska E."/>
            <person name="Grzebelus E."/>
            <person name="Grzebelus D."/>
            <person name="Ashrafi H."/>
            <person name="Zheng Z."/>
            <person name="Cheng S."/>
            <person name="Spooner D."/>
            <person name="Van Deynze A."/>
            <person name="Simon P."/>
        </authorList>
    </citation>
    <scope>NUCLEOTIDE SEQUENCE [LARGE SCALE GENOMIC DNA]</scope>
    <source>
        <tissue evidence="5">Leaf</tissue>
    </source>
</reference>
<feature type="domain" description="RRM" evidence="4">
    <location>
        <begin position="63"/>
        <end position="137"/>
    </location>
</feature>
<evidence type="ECO:0000259" key="4">
    <source>
        <dbReference type="PROSITE" id="PS50102"/>
    </source>
</evidence>
<dbReference type="KEGG" id="dcr:108205824"/>
<dbReference type="PANTHER" id="PTHR32343">
    <property type="entry name" value="SERINE/ARGININE-RICH SPLICING FACTOR"/>
    <property type="match status" value="1"/>
</dbReference>
<evidence type="ECO:0000313" key="6">
    <source>
        <dbReference type="EMBL" id="WOG90076.1"/>
    </source>
</evidence>
<dbReference type="Pfam" id="PF00076">
    <property type="entry name" value="RRM_1"/>
    <property type="match status" value="1"/>
</dbReference>
<dbReference type="InterPro" id="IPR000504">
    <property type="entry name" value="RRM_dom"/>
</dbReference>
<gene>
    <name evidence="5" type="ORF">DCAR_008239</name>
    <name evidence="6" type="ORF">DCAR_0209317</name>
</gene>
<keyword evidence="1" id="KW-0694">RNA-binding</keyword>
<dbReference type="AlphaFoldDB" id="A0A166F6L1"/>
<dbReference type="InterPro" id="IPR035979">
    <property type="entry name" value="RBD_domain_sf"/>
</dbReference>
<dbReference type="Gramene" id="KZN07402">
    <property type="protein sequence ID" value="KZN07402"/>
    <property type="gene ID" value="DCAR_008239"/>
</dbReference>
<keyword evidence="7" id="KW-1185">Reference proteome</keyword>
<dbReference type="Gene3D" id="3.30.70.330">
    <property type="match status" value="1"/>
</dbReference>
<accession>A0A166F6L1</accession>
<dbReference type="GO" id="GO:0003723">
    <property type="term" value="F:RNA binding"/>
    <property type="evidence" value="ECO:0007669"/>
    <property type="project" value="UniProtKB-UniRule"/>
</dbReference>